<evidence type="ECO:0000313" key="2">
    <source>
        <dbReference type="EMBL" id="GCL40906.1"/>
    </source>
</evidence>
<gene>
    <name evidence="2" type="ORF">NIES80_05960</name>
</gene>
<comment type="caution">
    <text evidence="2">The sequence shown here is derived from an EMBL/GenBank/DDBJ whole genome shotgun (WGS) entry which is preliminary data.</text>
</comment>
<reference evidence="3" key="1">
    <citation type="submission" date="2019-02" db="EMBL/GenBank/DDBJ databases">
        <title>Draft genome sequence of Dolichospermum planctonicum NIES-80.</title>
        <authorList>
            <person name="Yamaguchi H."/>
            <person name="Suzuki S."/>
            <person name="Kawachi M."/>
        </authorList>
    </citation>
    <scope>NUCLEOTIDE SEQUENCE [LARGE SCALE GENOMIC DNA]</scope>
    <source>
        <strain evidence="3">NIES-80</strain>
    </source>
</reference>
<sequence>MRLIRTYQVPVTQVVIFLQETTDEIAFTEAYINETTHHRYRVIRMWEQDSALFLDNLALLPLAPLTQTNSPQGLLSQIANNVAKIADRETKQDIAAYTEILAGLRFEKDFIRQLLSEDIMQESVIYQDILQKGERIGEQRGEVKFCLRLLNQRFGEIDSLIVERVKGLPVEQLENLGAALFNISEVADLVTWLNQQDHQN</sequence>
<dbReference type="Proteomes" id="UP000299367">
    <property type="component" value="Unassembled WGS sequence"/>
</dbReference>
<feature type="domain" description="DUF4351" evidence="1">
    <location>
        <begin position="137"/>
        <end position="193"/>
    </location>
</feature>
<dbReference type="PANTHER" id="PTHR34613:SF1">
    <property type="entry name" value="SLL6017 PROTEIN"/>
    <property type="match status" value="1"/>
</dbReference>
<name>A0A480AAF5_9CYAN</name>
<protein>
    <recommendedName>
        <fullName evidence="1">DUF4351 domain-containing protein</fullName>
    </recommendedName>
</protein>
<proteinExistence type="predicted"/>
<evidence type="ECO:0000313" key="3">
    <source>
        <dbReference type="Proteomes" id="UP000299367"/>
    </source>
</evidence>
<dbReference type="AlphaFoldDB" id="A0A480AAF5"/>
<dbReference type="InterPro" id="IPR025587">
    <property type="entry name" value="DUF4351"/>
</dbReference>
<evidence type="ECO:0000259" key="1">
    <source>
        <dbReference type="Pfam" id="PF14261"/>
    </source>
</evidence>
<dbReference type="Pfam" id="PF14261">
    <property type="entry name" value="DUF4351"/>
    <property type="match status" value="1"/>
</dbReference>
<accession>A0A480AAF5</accession>
<dbReference type="PANTHER" id="PTHR34613">
    <property type="entry name" value="SLL0800 PROTEIN"/>
    <property type="match status" value="1"/>
</dbReference>
<dbReference type="EMBL" id="BJCF01000004">
    <property type="protein sequence ID" value="GCL40906.1"/>
    <property type="molecule type" value="Genomic_DNA"/>
</dbReference>
<organism evidence="2 3">
    <name type="scientific">Dolichospermum planctonicum</name>
    <dbReference type="NCBI Taxonomy" id="136072"/>
    <lineage>
        <taxon>Bacteria</taxon>
        <taxon>Bacillati</taxon>
        <taxon>Cyanobacteriota</taxon>
        <taxon>Cyanophyceae</taxon>
        <taxon>Nostocales</taxon>
        <taxon>Aphanizomenonaceae</taxon>
        <taxon>Dolichospermum</taxon>
    </lineage>
</organism>